<feature type="binding site" evidence="12">
    <location>
        <position position="175"/>
    </location>
    <ligand>
        <name>Mg(2+)</name>
        <dbReference type="ChEBI" id="CHEBI:18420"/>
    </ligand>
</feature>
<dbReference type="GO" id="GO:0000287">
    <property type="term" value="F:magnesium ion binding"/>
    <property type="evidence" value="ECO:0007669"/>
    <property type="project" value="InterPro"/>
</dbReference>
<feature type="binding site" evidence="12">
    <location>
        <position position="176"/>
    </location>
    <ligand>
        <name>Mg(2+)</name>
        <dbReference type="ChEBI" id="CHEBI:18420"/>
    </ligand>
</feature>
<feature type="binding site" evidence="11">
    <location>
        <begin position="13"/>
        <end position="15"/>
    </location>
    <ligand>
        <name>substrate</name>
    </ligand>
</feature>
<feature type="binding site" evidence="12">
    <location>
        <position position="15"/>
    </location>
    <ligand>
        <name>Mg(2+)</name>
        <dbReference type="ChEBI" id="CHEBI:18420"/>
    </ligand>
</feature>
<evidence type="ECO:0000313" key="14">
    <source>
        <dbReference type="EMBL" id="KRN77445.1"/>
    </source>
</evidence>
<dbReference type="Proteomes" id="UP000051673">
    <property type="component" value="Unassembled WGS sequence"/>
</dbReference>
<evidence type="ECO:0000256" key="2">
    <source>
        <dbReference type="ARBA" id="ARBA00022553"/>
    </source>
</evidence>
<feature type="binding site" evidence="11">
    <location>
        <begin position="120"/>
        <end position="124"/>
    </location>
    <ligand>
        <name>substrate</name>
    </ligand>
</feature>
<protein>
    <recommendedName>
        <fullName evidence="9">Beta-phosphoglucomutase</fullName>
        <ecNumber evidence="8">5.4.2.6</ecNumber>
    </recommendedName>
</protein>
<dbReference type="PANTHER" id="PTHR46193:SF18">
    <property type="entry name" value="HEXITOL PHOSPHATASE B"/>
    <property type="match status" value="1"/>
</dbReference>
<dbReference type="SUPFAM" id="SSF56784">
    <property type="entry name" value="HAD-like"/>
    <property type="match status" value="1"/>
</dbReference>
<organism evidence="14 15">
    <name type="scientific">Weissella minor</name>
    <dbReference type="NCBI Taxonomy" id="1620"/>
    <lineage>
        <taxon>Bacteria</taxon>
        <taxon>Bacillati</taxon>
        <taxon>Bacillota</taxon>
        <taxon>Bacilli</taxon>
        <taxon>Lactobacillales</taxon>
        <taxon>Lactobacillaceae</taxon>
        <taxon>Weissella</taxon>
    </lineage>
</organism>
<keyword evidence="3 12" id="KW-0479">Metal-binding</keyword>
<comment type="catalytic activity">
    <reaction evidence="7">
        <text>beta-D-glucose 1-phosphate = beta-D-glucose 6-phosphate</text>
        <dbReference type="Rhea" id="RHEA:20113"/>
        <dbReference type="ChEBI" id="CHEBI:57684"/>
        <dbReference type="ChEBI" id="CHEBI:58247"/>
        <dbReference type="EC" id="5.4.2.6"/>
    </reaction>
</comment>
<feature type="binding site" evidence="11">
    <location>
        <position position="82"/>
    </location>
    <ligand>
        <name>substrate</name>
    </ligand>
</feature>
<keyword evidence="6" id="KW-0119">Carbohydrate metabolism</keyword>
<evidence type="ECO:0000313" key="15">
    <source>
        <dbReference type="Proteomes" id="UP000051673"/>
    </source>
</evidence>
<dbReference type="InterPro" id="IPR051600">
    <property type="entry name" value="Beta-PGM-like"/>
</dbReference>
<dbReference type="InterPro" id="IPR010972">
    <property type="entry name" value="Beta-PGM"/>
</dbReference>
<dbReference type="PATRIC" id="fig|1620.3.peg.1526"/>
<comment type="caution">
    <text evidence="14">The sequence shown here is derived from an EMBL/GenBank/DDBJ whole genome shotgun (WGS) entry which is preliminary data.</text>
</comment>
<evidence type="ECO:0000256" key="6">
    <source>
        <dbReference type="ARBA" id="ARBA00023277"/>
    </source>
</evidence>
<dbReference type="GO" id="GO:0008801">
    <property type="term" value="F:beta-phosphoglucomutase activity"/>
    <property type="evidence" value="ECO:0007669"/>
    <property type="project" value="UniProtKB-EC"/>
</dbReference>
<dbReference type="PANTHER" id="PTHR46193">
    <property type="entry name" value="6-PHOSPHOGLUCONATE PHOSPHATASE"/>
    <property type="match status" value="1"/>
</dbReference>
<dbReference type="SFLD" id="SFLDG01129">
    <property type="entry name" value="C1.5:_HAD__Beta-PGM__Phosphata"/>
    <property type="match status" value="1"/>
</dbReference>
<feature type="binding site" evidence="11">
    <location>
        <position position="151"/>
    </location>
    <ligand>
        <name>substrate</name>
    </ligand>
</feature>
<comment type="similarity">
    <text evidence="1">Belongs to the HAD-like hydrolase superfamily. CbbY/CbbZ/Gph/YieH family.</text>
</comment>
<evidence type="ECO:0000256" key="12">
    <source>
        <dbReference type="PIRSR" id="PIRSR610972-3"/>
    </source>
</evidence>
<dbReference type="NCBIfam" id="TIGR01509">
    <property type="entry name" value="HAD-SF-IA-v3"/>
    <property type="match status" value="1"/>
</dbReference>
<feature type="binding site" evidence="11">
    <location>
        <position position="56"/>
    </location>
    <ligand>
        <name>substrate</name>
    </ligand>
</feature>
<dbReference type="InterPro" id="IPR023214">
    <property type="entry name" value="HAD_sf"/>
</dbReference>
<evidence type="ECO:0000256" key="9">
    <source>
        <dbReference type="ARBA" id="ARBA00044991"/>
    </source>
</evidence>
<evidence type="ECO:0000256" key="7">
    <source>
        <dbReference type="ARBA" id="ARBA00044926"/>
    </source>
</evidence>
<sequence length="217" mass="23396">MVEFNDIKGVAFDMDGVIADTAKFHTMAWRQLAESLGVTWNPELQENLKGIGRMDSLNMILEAGDIVDKYSDAQKEALATSKNDAYKELIATLTPDDNLPGMKNFLDELQENGYQMSVASASKNAPFILERLGLTSYFVGIVDPASLHAGKPDPEIFARAAEILDLDPQYVMGLEDSEAGIQSIRGANELAIGIGVTGDVTLASTQEVSLAAIKAQV</sequence>
<proteinExistence type="inferred from homology"/>
<dbReference type="InterPro" id="IPR023198">
    <property type="entry name" value="PGP-like_dom2"/>
</dbReference>
<dbReference type="AlphaFoldDB" id="A0A0R2JPW3"/>
<dbReference type="OrthoDB" id="9797743at2"/>
<evidence type="ECO:0000256" key="1">
    <source>
        <dbReference type="ARBA" id="ARBA00006171"/>
    </source>
</evidence>
<evidence type="ECO:0000256" key="13">
    <source>
        <dbReference type="PIRSR" id="PIRSR610972-4"/>
    </source>
</evidence>
<feature type="site" description="Important for catalytic activity and assists the phosphoryl transfer reaction to Asp8 by balancing charge and orienting the reacting groups" evidence="13">
    <location>
        <position position="120"/>
    </location>
</feature>
<dbReference type="EMBL" id="JQCD01000018">
    <property type="protein sequence ID" value="KRN77445.1"/>
    <property type="molecule type" value="Genomic_DNA"/>
</dbReference>
<keyword evidence="2" id="KW-0597">Phosphoprotein</keyword>
<keyword evidence="5" id="KW-0413">Isomerase</keyword>
<feature type="active site" description="Nucleophile" evidence="10">
    <location>
        <position position="13"/>
    </location>
</feature>
<feature type="binding site" evidence="11">
    <location>
        <position position="29"/>
    </location>
    <ligand>
        <name>substrate</name>
    </ligand>
</feature>
<keyword evidence="4 12" id="KW-0460">Magnesium</keyword>
<feature type="binding site" evidence="11">
    <location>
        <begin position="48"/>
        <end position="53"/>
    </location>
    <ligand>
        <name>substrate</name>
    </ligand>
</feature>
<feature type="active site" description="Proton donor/acceptor" evidence="10">
    <location>
        <position position="15"/>
    </location>
</feature>
<reference evidence="14 15" key="1">
    <citation type="journal article" date="2015" name="Genome Announc.">
        <title>Expanding the biotechnology potential of lactobacilli through comparative genomics of 213 strains and associated genera.</title>
        <authorList>
            <person name="Sun Z."/>
            <person name="Harris H.M."/>
            <person name="McCann A."/>
            <person name="Guo C."/>
            <person name="Argimon S."/>
            <person name="Zhang W."/>
            <person name="Yang X."/>
            <person name="Jeffery I.B."/>
            <person name="Cooney J.C."/>
            <person name="Kagawa T.F."/>
            <person name="Liu W."/>
            <person name="Song Y."/>
            <person name="Salvetti E."/>
            <person name="Wrobel A."/>
            <person name="Rasinkangas P."/>
            <person name="Parkhill J."/>
            <person name="Rea M.C."/>
            <person name="O'Sullivan O."/>
            <person name="Ritari J."/>
            <person name="Douillard F.P."/>
            <person name="Paul Ross R."/>
            <person name="Yang R."/>
            <person name="Briner A.E."/>
            <person name="Felis G.E."/>
            <person name="de Vos W.M."/>
            <person name="Barrangou R."/>
            <person name="Klaenhammer T.R."/>
            <person name="Caufield P.W."/>
            <person name="Cui Y."/>
            <person name="Zhang H."/>
            <person name="O'Toole P.W."/>
        </authorList>
    </citation>
    <scope>NUCLEOTIDE SEQUENCE [LARGE SCALE GENOMIC DNA]</scope>
    <source>
        <strain evidence="14 15">DSM 20014</strain>
    </source>
</reference>
<evidence type="ECO:0000256" key="3">
    <source>
        <dbReference type="ARBA" id="ARBA00022723"/>
    </source>
</evidence>
<dbReference type="SFLD" id="SFLDS00003">
    <property type="entry name" value="Haloacid_Dehalogenase"/>
    <property type="match status" value="1"/>
</dbReference>
<dbReference type="Gene3D" id="1.10.150.240">
    <property type="entry name" value="Putative phosphatase, domain 2"/>
    <property type="match status" value="1"/>
</dbReference>
<dbReference type="InterPro" id="IPR010976">
    <property type="entry name" value="B-phosphoglucomutase_hydrolase"/>
</dbReference>
<dbReference type="NCBIfam" id="TIGR01990">
    <property type="entry name" value="bPGM"/>
    <property type="match status" value="1"/>
</dbReference>
<feature type="binding site" evidence="12">
    <location>
        <position position="13"/>
    </location>
    <ligand>
        <name>Mg(2+)</name>
        <dbReference type="ChEBI" id="CHEBI:18420"/>
    </ligand>
</feature>
<dbReference type="RefSeq" id="WP_057786489.1">
    <property type="nucleotide sequence ID" value="NZ_JQCD01000018.1"/>
</dbReference>
<dbReference type="Pfam" id="PF00702">
    <property type="entry name" value="Hydrolase"/>
    <property type="match status" value="1"/>
</dbReference>
<keyword evidence="15" id="KW-1185">Reference proteome</keyword>
<evidence type="ECO:0000256" key="5">
    <source>
        <dbReference type="ARBA" id="ARBA00023235"/>
    </source>
</evidence>
<gene>
    <name evidence="14" type="ORF">IV67_GL001496</name>
</gene>
<evidence type="ECO:0000256" key="11">
    <source>
        <dbReference type="PIRSR" id="PIRSR610972-2"/>
    </source>
</evidence>
<dbReference type="InterPro" id="IPR036412">
    <property type="entry name" value="HAD-like_sf"/>
</dbReference>
<dbReference type="Gene3D" id="3.40.50.1000">
    <property type="entry name" value="HAD superfamily/HAD-like"/>
    <property type="match status" value="1"/>
</dbReference>
<dbReference type="InterPro" id="IPR006439">
    <property type="entry name" value="HAD-SF_hydro_IA"/>
</dbReference>
<dbReference type="EC" id="5.4.2.6" evidence="8"/>
<name>A0A0R2JPW3_9LACO</name>
<evidence type="ECO:0000256" key="4">
    <source>
        <dbReference type="ARBA" id="ARBA00022842"/>
    </source>
</evidence>
<accession>A0A0R2JPW3</accession>
<dbReference type="CDD" id="cd02598">
    <property type="entry name" value="HAD_BPGM"/>
    <property type="match status" value="1"/>
</dbReference>
<dbReference type="GO" id="GO:0005975">
    <property type="term" value="P:carbohydrate metabolic process"/>
    <property type="evidence" value="ECO:0007669"/>
    <property type="project" value="InterPro"/>
</dbReference>
<dbReference type="NCBIfam" id="TIGR02009">
    <property type="entry name" value="PGMB-YQAB-SF"/>
    <property type="match status" value="1"/>
</dbReference>
<evidence type="ECO:0000256" key="10">
    <source>
        <dbReference type="PIRSR" id="PIRSR610972-1"/>
    </source>
</evidence>
<comment type="cofactor">
    <cofactor evidence="12">
        <name>Mg(2+)</name>
        <dbReference type="ChEBI" id="CHEBI:18420"/>
    </cofactor>
    <text evidence="12">Binds 2 magnesium ions per subunit.</text>
</comment>
<dbReference type="STRING" id="1620.IV67_GL001496"/>
<feature type="site" description="Important for catalytic activity and assists the phosphoryl transfer reaction to Asp8 by balancing charge and orienting the reacting groups" evidence="13">
    <location>
        <position position="151"/>
    </location>
</feature>
<evidence type="ECO:0000256" key="8">
    <source>
        <dbReference type="ARBA" id="ARBA00044968"/>
    </source>
</evidence>